<keyword evidence="5" id="KW-0677">Repeat</keyword>
<dbReference type="SUPFAM" id="SSF52058">
    <property type="entry name" value="L domain-like"/>
    <property type="match status" value="1"/>
</dbReference>
<protein>
    <recommendedName>
        <fullName evidence="9">Protein kinase domain-containing protein</fullName>
    </recommendedName>
</protein>
<dbReference type="PANTHER" id="PTHR27008:SF499">
    <property type="entry name" value="OS06G0581500 PROTEIN"/>
    <property type="match status" value="1"/>
</dbReference>
<keyword evidence="7" id="KW-0472">Membrane</keyword>
<dbReference type="FunFam" id="3.80.10.10:FF:000041">
    <property type="entry name" value="LRR receptor-like serine/threonine-protein kinase ERECTA"/>
    <property type="match status" value="1"/>
</dbReference>
<evidence type="ECO:0000259" key="9">
    <source>
        <dbReference type="SMART" id="SM00220"/>
    </source>
</evidence>
<evidence type="ECO:0000256" key="5">
    <source>
        <dbReference type="ARBA" id="ARBA00022737"/>
    </source>
</evidence>
<dbReference type="GO" id="GO:0005524">
    <property type="term" value="F:ATP binding"/>
    <property type="evidence" value="ECO:0007669"/>
    <property type="project" value="InterPro"/>
</dbReference>
<dbReference type="PANTHER" id="PTHR27008">
    <property type="entry name" value="OS04G0122200 PROTEIN"/>
    <property type="match status" value="1"/>
</dbReference>
<keyword evidence="6" id="KW-1133">Transmembrane helix</keyword>
<dbReference type="InterPro" id="IPR051809">
    <property type="entry name" value="Plant_receptor-like_S/T_kinase"/>
</dbReference>
<organism evidence="10">
    <name type="scientific">Fagus sylvatica</name>
    <name type="common">Beechnut</name>
    <dbReference type="NCBI Taxonomy" id="28930"/>
    <lineage>
        <taxon>Eukaryota</taxon>
        <taxon>Viridiplantae</taxon>
        <taxon>Streptophyta</taxon>
        <taxon>Embryophyta</taxon>
        <taxon>Tracheophyta</taxon>
        <taxon>Spermatophyta</taxon>
        <taxon>Magnoliopsida</taxon>
        <taxon>eudicotyledons</taxon>
        <taxon>Gunneridae</taxon>
        <taxon>Pentapetalae</taxon>
        <taxon>rosids</taxon>
        <taxon>fabids</taxon>
        <taxon>Fagales</taxon>
        <taxon>Fagaceae</taxon>
        <taxon>Fagus</taxon>
    </lineage>
</organism>
<keyword evidence="8" id="KW-0325">Glycoprotein</keyword>
<dbReference type="InterPro" id="IPR011009">
    <property type="entry name" value="Kinase-like_dom_sf"/>
</dbReference>
<dbReference type="InterPro" id="IPR001611">
    <property type="entry name" value="Leu-rich_rpt"/>
</dbReference>
<comment type="subcellular location">
    <subcellularLocation>
        <location evidence="1">Membrane</location>
    </subcellularLocation>
</comment>
<dbReference type="InterPro" id="IPR000719">
    <property type="entry name" value="Prot_kinase_dom"/>
</dbReference>
<dbReference type="SUPFAM" id="SSF56112">
    <property type="entry name" value="Protein kinase-like (PK-like)"/>
    <property type="match status" value="1"/>
</dbReference>
<sequence length="397" mass="44148">MGNNQLSGRIPVSLATCQQLKKLGLAHTGLNGSIPKQIFELPNLYFLQLANNSLIGSLPEKFGDLRQLEVMDVSGNQLMLNLSFNSLEGEVPKNGVFANISWDSLQGNYRLCAFDHEAAENLRIWDTDHPKEEKEKKQWNFFICSQGFTTKAILLMKSSLLQMGFATKNLIGKGAFGSVYRAVFKCWSSLLALALIIQGAEFKALAMEFMSNGNLDKWLYPEDVECGLTLSLTQRLNIAIDVASALDYLHHDCDPPVVHCDLKPGNNGSSTIGLKGSIGYIAPGTVWAWVERLQPVVMSMVLGYLLLEMIIAKKPTDQHVPGRLLKDNESLARSCSTSYSTDGDSQQHKQQATTTTTLLSELRSVWLKWLRVGLSCAASFIKRSFYYERSLIQVARD</sequence>
<dbReference type="Gene3D" id="3.80.10.10">
    <property type="entry name" value="Ribonuclease Inhibitor"/>
    <property type="match status" value="1"/>
</dbReference>
<dbReference type="Pfam" id="PF13855">
    <property type="entry name" value="LRR_8"/>
    <property type="match status" value="1"/>
</dbReference>
<proteinExistence type="predicted"/>
<evidence type="ECO:0000256" key="4">
    <source>
        <dbReference type="ARBA" id="ARBA00022729"/>
    </source>
</evidence>
<feature type="domain" description="Protein kinase" evidence="9">
    <location>
        <begin position="165"/>
        <end position="367"/>
    </location>
</feature>
<evidence type="ECO:0000256" key="3">
    <source>
        <dbReference type="ARBA" id="ARBA00022692"/>
    </source>
</evidence>
<reference evidence="10" key="1">
    <citation type="submission" date="2018-02" db="EMBL/GenBank/DDBJ databases">
        <authorList>
            <person name="Cohen D.B."/>
            <person name="Kent A.D."/>
        </authorList>
    </citation>
    <scope>NUCLEOTIDE SEQUENCE</scope>
</reference>
<dbReference type="GO" id="GO:0016020">
    <property type="term" value="C:membrane"/>
    <property type="evidence" value="ECO:0007669"/>
    <property type="project" value="UniProtKB-SubCell"/>
</dbReference>
<keyword evidence="3" id="KW-0812">Transmembrane</keyword>
<dbReference type="Gene3D" id="1.10.510.10">
    <property type="entry name" value="Transferase(Phosphotransferase) domain 1"/>
    <property type="match status" value="1"/>
</dbReference>
<dbReference type="GO" id="GO:0004672">
    <property type="term" value="F:protein kinase activity"/>
    <property type="evidence" value="ECO:0007669"/>
    <property type="project" value="InterPro"/>
</dbReference>
<name>A0A2N9G2P0_FAGSY</name>
<dbReference type="SMART" id="SM00220">
    <property type="entry name" value="S_TKc"/>
    <property type="match status" value="1"/>
</dbReference>
<gene>
    <name evidence="10" type="ORF">FSB_LOCUS21226</name>
</gene>
<evidence type="ECO:0000256" key="7">
    <source>
        <dbReference type="ARBA" id="ARBA00023136"/>
    </source>
</evidence>
<evidence type="ECO:0000313" key="10">
    <source>
        <dbReference type="EMBL" id="SPC93344.1"/>
    </source>
</evidence>
<evidence type="ECO:0000256" key="8">
    <source>
        <dbReference type="ARBA" id="ARBA00023180"/>
    </source>
</evidence>
<dbReference type="InterPro" id="IPR032675">
    <property type="entry name" value="LRR_dom_sf"/>
</dbReference>
<accession>A0A2N9G2P0</accession>
<evidence type="ECO:0000256" key="2">
    <source>
        <dbReference type="ARBA" id="ARBA00022614"/>
    </source>
</evidence>
<evidence type="ECO:0000256" key="6">
    <source>
        <dbReference type="ARBA" id="ARBA00022989"/>
    </source>
</evidence>
<evidence type="ECO:0000256" key="1">
    <source>
        <dbReference type="ARBA" id="ARBA00004370"/>
    </source>
</evidence>
<dbReference type="EMBL" id="OIVN01001383">
    <property type="protein sequence ID" value="SPC93344.1"/>
    <property type="molecule type" value="Genomic_DNA"/>
</dbReference>
<keyword evidence="4" id="KW-0732">Signal</keyword>
<keyword evidence="2" id="KW-0433">Leucine-rich repeat</keyword>
<dbReference type="AlphaFoldDB" id="A0A2N9G2P0"/>